<accession>A0A1G7Z178</accession>
<feature type="chain" id="PRO_5011707019" evidence="1">
    <location>
        <begin position="27"/>
        <end position="170"/>
    </location>
</feature>
<dbReference type="AlphaFoldDB" id="A0A1G7Z178"/>
<gene>
    <name evidence="2" type="ORF">SAMN05421505_110150</name>
</gene>
<evidence type="ECO:0000313" key="2">
    <source>
        <dbReference type="EMBL" id="SDH02521.1"/>
    </source>
</evidence>
<feature type="signal peptide" evidence="1">
    <location>
        <begin position="1"/>
        <end position="26"/>
    </location>
</feature>
<keyword evidence="1" id="KW-0732">Signal</keyword>
<evidence type="ECO:0000313" key="3">
    <source>
        <dbReference type="Proteomes" id="UP000198923"/>
    </source>
</evidence>
<evidence type="ECO:0000256" key="1">
    <source>
        <dbReference type="SAM" id="SignalP"/>
    </source>
</evidence>
<protein>
    <submittedName>
        <fullName evidence="2">Uncharacterized protein</fullName>
    </submittedName>
</protein>
<dbReference type="EMBL" id="FNCN01000010">
    <property type="protein sequence ID" value="SDH02521.1"/>
    <property type="molecule type" value="Genomic_DNA"/>
</dbReference>
<organism evidence="2 3">
    <name type="scientific">Sinosporangium album</name>
    <dbReference type="NCBI Taxonomy" id="504805"/>
    <lineage>
        <taxon>Bacteria</taxon>
        <taxon>Bacillati</taxon>
        <taxon>Actinomycetota</taxon>
        <taxon>Actinomycetes</taxon>
        <taxon>Streptosporangiales</taxon>
        <taxon>Streptosporangiaceae</taxon>
        <taxon>Sinosporangium</taxon>
    </lineage>
</organism>
<proteinExistence type="predicted"/>
<name>A0A1G7Z178_9ACTN</name>
<sequence length="170" mass="19491">MLRKTCLQVLAVLTAMLLWAPTPASADAPALLSRNGPAARADIPIRIVKVYGYRTSFSGPCDNFGYPVDGYGRRIRWRFQTTIDVHSTAIRNGFQSLDFRYQWSNGGRSNWRRVTFDEAGPDGTAVRKTFDRSFVFRSSTRFMQVRAEYPSGTFYSNIHWLSIRCTRTFR</sequence>
<dbReference type="Proteomes" id="UP000198923">
    <property type="component" value="Unassembled WGS sequence"/>
</dbReference>
<dbReference type="RefSeq" id="WP_093170692.1">
    <property type="nucleotide sequence ID" value="NZ_FNCN01000010.1"/>
</dbReference>
<reference evidence="2 3" key="1">
    <citation type="submission" date="2016-10" db="EMBL/GenBank/DDBJ databases">
        <authorList>
            <person name="de Groot N.N."/>
        </authorList>
    </citation>
    <scope>NUCLEOTIDE SEQUENCE [LARGE SCALE GENOMIC DNA]</scope>
    <source>
        <strain evidence="2 3">CPCC 201354</strain>
    </source>
</reference>
<keyword evidence="3" id="KW-1185">Reference proteome</keyword>